<keyword evidence="13" id="KW-0961">Cell wall biogenesis/degradation</keyword>
<dbReference type="Gene3D" id="3.30.470.20">
    <property type="entry name" value="ATP-grasp fold, B domain"/>
    <property type="match status" value="1"/>
</dbReference>
<proteinExistence type="inferred from homology"/>
<dbReference type="GO" id="GO:0005737">
    <property type="term" value="C:cytoplasm"/>
    <property type="evidence" value="ECO:0007669"/>
    <property type="project" value="UniProtKB-SubCell"/>
</dbReference>
<comment type="cofactor">
    <cofactor evidence="1">
        <name>Mn(2+)</name>
        <dbReference type="ChEBI" id="CHEBI:29035"/>
    </cofactor>
</comment>
<dbReference type="SUPFAM" id="SSF52440">
    <property type="entry name" value="PreATP-grasp domain"/>
    <property type="match status" value="1"/>
</dbReference>
<evidence type="ECO:0000256" key="11">
    <source>
        <dbReference type="ARBA" id="ARBA00022960"/>
    </source>
</evidence>
<evidence type="ECO:0000256" key="15">
    <source>
        <dbReference type="PROSITE-ProRule" id="PRU00409"/>
    </source>
</evidence>
<dbReference type="GO" id="GO:0008360">
    <property type="term" value="P:regulation of cell shape"/>
    <property type="evidence" value="ECO:0007669"/>
    <property type="project" value="UniProtKB-KW"/>
</dbReference>
<evidence type="ECO:0000256" key="1">
    <source>
        <dbReference type="ARBA" id="ARBA00001936"/>
    </source>
</evidence>
<accession>A0A1X6YRI0</accession>
<keyword evidence="7" id="KW-0963">Cytoplasm</keyword>
<keyword evidence="8 17" id="KW-0436">Ligase</keyword>
<keyword evidence="12" id="KW-0573">Peptidoglycan synthesis</keyword>
<dbReference type="PANTHER" id="PTHR23132">
    <property type="entry name" value="D-ALANINE--D-ALANINE LIGASE"/>
    <property type="match status" value="1"/>
</dbReference>
<evidence type="ECO:0000313" key="18">
    <source>
        <dbReference type="Proteomes" id="UP000193061"/>
    </source>
</evidence>
<organism evidence="17 18">
    <name type="scientific">Roseovarius albus</name>
    <dbReference type="NCBI Taxonomy" id="1247867"/>
    <lineage>
        <taxon>Bacteria</taxon>
        <taxon>Pseudomonadati</taxon>
        <taxon>Pseudomonadota</taxon>
        <taxon>Alphaproteobacteria</taxon>
        <taxon>Rhodobacterales</taxon>
        <taxon>Roseobacteraceae</taxon>
        <taxon>Roseovarius</taxon>
    </lineage>
</organism>
<evidence type="ECO:0000256" key="10">
    <source>
        <dbReference type="ARBA" id="ARBA00022840"/>
    </source>
</evidence>
<evidence type="ECO:0000256" key="7">
    <source>
        <dbReference type="ARBA" id="ARBA00022490"/>
    </source>
</evidence>
<dbReference type="Gene3D" id="3.40.50.20">
    <property type="match status" value="1"/>
</dbReference>
<dbReference type="RefSeq" id="WP_085804792.1">
    <property type="nucleotide sequence ID" value="NZ_FWFX01000003.1"/>
</dbReference>
<dbReference type="GO" id="GO:0071555">
    <property type="term" value="P:cell wall organization"/>
    <property type="evidence" value="ECO:0007669"/>
    <property type="project" value="UniProtKB-KW"/>
</dbReference>
<gene>
    <name evidence="17" type="primary">ddlB_2</name>
    <name evidence="17" type="ORF">ROA7450_01235</name>
</gene>
<keyword evidence="11" id="KW-0133">Cell shape</keyword>
<protein>
    <recommendedName>
        <fullName evidence="6">D-alanine--D-alanine ligase</fullName>
        <ecNumber evidence="6">6.3.2.4</ecNumber>
    </recommendedName>
</protein>
<evidence type="ECO:0000256" key="5">
    <source>
        <dbReference type="ARBA" id="ARBA00010871"/>
    </source>
</evidence>
<evidence type="ECO:0000256" key="8">
    <source>
        <dbReference type="ARBA" id="ARBA00022598"/>
    </source>
</evidence>
<dbReference type="SUPFAM" id="SSF56059">
    <property type="entry name" value="Glutathione synthetase ATP-binding domain-like"/>
    <property type="match status" value="1"/>
</dbReference>
<dbReference type="Pfam" id="PF07478">
    <property type="entry name" value="Dala_Dala_lig_C"/>
    <property type="match status" value="1"/>
</dbReference>
<comment type="similarity">
    <text evidence="5">Belongs to the D-alanine--D-alanine ligase family.</text>
</comment>
<dbReference type="GO" id="GO:0005524">
    <property type="term" value="F:ATP binding"/>
    <property type="evidence" value="ECO:0007669"/>
    <property type="project" value="UniProtKB-UniRule"/>
</dbReference>
<name>A0A1X6YRI0_9RHOB</name>
<dbReference type="GO" id="GO:0009252">
    <property type="term" value="P:peptidoglycan biosynthetic process"/>
    <property type="evidence" value="ECO:0007669"/>
    <property type="project" value="UniProtKB-KW"/>
</dbReference>
<dbReference type="InterPro" id="IPR000291">
    <property type="entry name" value="D-Ala_lig_Van_CS"/>
</dbReference>
<dbReference type="InterPro" id="IPR016185">
    <property type="entry name" value="PreATP-grasp_dom_sf"/>
</dbReference>
<keyword evidence="10 15" id="KW-0067">ATP-binding</keyword>
<evidence type="ECO:0000256" key="2">
    <source>
        <dbReference type="ARBA" id="ARBA00001946"/>
    </source>
</evidence>
<sequence length="299" mass="33088">MRIAIMTGGHSLERELSFRSGTEAEWAIKELGHDCKTFDVGSAFVHDLTAYAPDVAFCALLGAPGENGELQGLLELLEIPYTHSGTLATALTMDKTKSKAVLSESNLPVPKGKLVHRQDIEAEHQMDAPYVIKPNDNGSSLGGLYLVENLDNPPPKIKENGRDIFMIEEYVPGRELTVSVLGDRPLAASQFEFEGVNDYVTKYHHASENHTVPAQLPCDVETRLMDLALATHRALGCRGLTRTDFRWDEARGPDGLYILELNSQPGFRRNSYSGLHAKHCGIDFPQLCDWLIQDASLMR</sequence>
<evidence type="ECO:0000256" key="4">
    <source>
        <dbReference type="ARBA" id="ARBA00004496"/>
    </source>
</evidence>
<evidence type="ECO:0000256" key="6">
    <source>
        <dbReference type="ARBA" id="ARBA00012216"/>
    </source>
</evidence>
<dbReference type="PANTHER" id="PTHR23132:SF23">
    <property type="entry name" value="D-ALANINE--D-ALANINE LIGASE B"/>
    <property type="match status" value="1"/>
</dbReference>
<dbReference type="InterPro" id="IPR011761">
    <property type="entry name" value="ATP-grasp"/>
</dbReference>
<evidence type="ECO:0000256" key="9">
    <source>
        <dbReference type="ARBA" id="ARBA00022741"/>
    </source>
</evidence>
<dbReference type="GO" id="GO:0046872">
    <property type="term" value="F:metal ion binding"/>
    <property type="evidence" value="ECO:0007669"/>
    <property type="project" value="InterPro"/>
</dbReference>
<evidence type="ECO:0000256" key="12">
    <source>
        <dbReference type="ARBA" id="ARBA00022984"/>
    </source>
</evidence>
<dbReference type="PROSITE" id="PS00844">
    <property type="entry name" value="DALA_DALA_LIGASE_2"/>
    <property type="match status" value="1"/>
</dbReference>
<evidence type="ECO:0000256" key="13">
    <source>
        <dbReference type="ARBA" id="ARBA00023316"/>
    </source>
</evidence>
<dbReference type="NCBIfam" id="NF002378">
    <property type="entry name" value="PRK01372.1"/>
    <property type="match status" value="1"/>
</dbReference>
<evidence type="ECO:0000259" key="16">
    <source>
        <dbReference type="PROSITE" id="PS50975"/>
    </source>
</evidence>
<comment type="catalytic activity">
    <reaction evidence="14">
        <text>2 D-alanine + ATP = D-alanyl-D-alanine + ADP + phosphate + H(+)</text>
        <dbReference type="Rhea" id="RHEA:11224"/>
        <dbReference type="ChEBI" id="CHEBI:15378"/>
        <dbReference type="ChEBI" id="CHEBI:30616"/>
        <dbReference type="ChEBI" id="CHEBI:43474"/>
        <dbReference type="ChEBI" id="CHEBI:57416"/>
        <dbReference type="ChEBI" id="CHEBI:57822"/>
        <dbReference type="ChEBI" id="CHEBI:456216"/>
        <dbReference type="EC" id="6.3.2.4"/>
    </reaction>
</comment>
<dbReference type="InterPro" id="IPR013815">
    <property type="entry name" value="ATP_grasp_subdomain_1"/>
</dbReference>
<dbReference type="EC" id="6.3.2.4" evidence="6"/>
<dbReference type="GO" id="GO:0008716">
    <property type="term" value="F:D-alanine-D-alanine ligase activity"/>
    <property type="evidence" value="ECO:0007669"/>
    <property type="project" value="UniProtKB-EC"/>
</dbReference>
<reference evidence="17 18" key="1">
    <citation type="submission" date="2017-03" db="EMBL/GenBank/DDBJ databases">
        <authorList>
            <person name="Afonso C.L."/>
            <person name="Miller P.J."/>
            <person name="Scott M.A."/>
            <person name="Spackman E."/>
            <person name="Goraichik I."/>
            <person name="Dimitrov K.M."/>
            <person name="Suarez D.L."/>
            <person name="Swayne D.E."/>
        </authorList>
    </citation>
    <scope>NUCLEOTIDE SEQUENCE [LARGE SCALE GENOMIC DNA]</scope>
    <source>
        <strain evidence="17 18">CECT 7450</strain>
    </source>
</reference>
<evidence type="ECO:0000256" key="3">
    <source>
        <dbReference type="ARBA" id="ARBA00003921"/>
    </source>
</evidence>
<dbReference type="PROSITE" id="PS50975">
    <property type="entry name" value="ATP_GRASP"/>
    <property type="match status" value="1"/>
</dbReference>
<dbReference type="OrthoDB" id="9813261at2"/>
<keyword evidence="18" id="KW-1185">Reference proteome</keyword>
<comment type="cofactor">
    <cofactor evidence="2">
        <name>Mg(2+)</name>
        <dbReference type="ChEBI" id="CHEBI:18420"/>
    </cofactor>
</comment>
<feature type="domain" description="ATP-grasp" evidence="16">
    <location>
        <begin position="99"/>
        <end position="293"/>
    </location>
</feature>
<keyword evidence="9 15" id="KW-0547">Nucleotide-binding</keyword>
<comment type="subcellular location">
    <subcellularLocation>
        <location evidence="4">Cytoplasm</location>
    </subcellularLocation>
</comment>
<dbReference type="EMBL" id="FWFX01000003">
    <property type="protein sequence ID" value="SLN29140.1"/>
    <property type="molecule type" value="Genomic_DNA"/>
</dbReference>
<dbReference type="Proteomes" id="UP000193061">
    <property type="component" value="Unassembled WGS sequence"/>
</dbReference>
<comment type="function">
    <text evidence="3">Cell wall formation.</text>
</comment>
<dbReference type="Gene3D" id="3.30.1490.20">
    <property type="entry name" value="ATP-grasp fold, A domain"/>
    <property type="match status" value="1"/>
</dbReference>
<dbReference type="InterPro" id="IPR011095">
    <property type="entry name" value="Dala_Dala_lig_C"/>
</dbReference>
<dbReference type="AlphaFoldDB" id="A0A1X6YRI0"/>
<evidence type="ECO:0000313" key="17">
    <source>
        <dbReference type="EMBL" id="SLN29140.1"/>
    </source>
</evidence>
<evidence type="ECO:0000256" key="14">
    <source>
        <dbReference type="ARBA" id="ARBA00047614"/>
    </source>
</evidence>